<accession>A0A1L3GS21</accession>
<sequence length="298" mass="33347">MDIRHLEIFLTLAELRHFGRTSQACNLSPSALTRTIQRLEEELGQPLFIRDKRQVALSAAGEEFRTYARRTVQEWHAMRSSLQREGGLSGSLSIYASVTAVYSLLPHLLEAFRSAHREVQLELRTGVAEQAVALVQSGDIDLAVAALPDRYRAQLQFLPIINTPLLFIEPLQSTTELPLKNGIIDLSRVPLVVPQRGLSRRRLDQWLKERRITPNITSEVSGNEALIAMVRLGCGIGIVPELVLARSPFREEVRILENGPALDPYVVGLCSSKRNLQRPAVQAFWQLAVERSGGKVNF</sequence>
<name>A0A1L3GS21_9BACT</name>
<dbReference type="InterPro" id="IPR036390">
    <property type="entry name" value="WH_DNA-bd_sf"/>
</dbReference>
<dbReference type="NCBIfam" id="NF008722">
    <property type="entry name" value="PRK11716.1"/>
    <property type="match status" value="1"/>
</dbReference>
<feature type="domain" description="HTH lysR-type" evidence="5">
    <location>
        <begin position="1"/>
        <end position="58"/>
    </location>
</feature>
<evidence type="ECO:0000256" key="4">
    <source>
        <dbReference type="ARBA" id="ARBA00023163"/>
    </source>
</evidence>
<dbReference type="Pfam" id="PF00126">
    <property type="entry name" value="HTH_1"/>
    <property type="match status" value="1"/>
</dbReference>
<proteinExistence type="inferred from homology"/>
<dbReference type="Gene3D" id="3.40.190.290">
    <property type="match status" value="1"/>
</dbReference>
<comment type="similarity">
    <text evidence="1">Belongs to the LysR transcriptional regulatory family.</text>
</comment>
<dbReference type="InterPro" id="IPR005119">
    <property type="entry name" value="LysR_subst-bd"/>
</dbReference>
<dbReference type="CDD" id="cd08430">
    <property type="entry name" value="PBP2_IlvY"/>
    <property type="match status" value="1"/>
</dbReference>
<organism evidence="6 7">
    <name type="scientific">Syntrophotalea acetylenivorans</name>
    <dbReference type="NCBI Taxonomy" id="1842532"/>
    <lineage>
        <taxon>Bacteria</taxon>
        <taxon>Pseudomonadati</taxon>
        <taxon>Thermodesulfobacteriota</taxon>
        <taxon>Desulfuromonadia</taxon>
        <taxon>Desulfuromonadales</taxon>
        <taxon>Syntrophotaleaceae</taxon>
        <taxon>Syntrophotalea</taxon>
    </lineage>
</organism>
<evidence type="ECO:0000313" key="6">
    <source>
        <dbReference type="EMBL" id="APG28732.1"/>
    </source>
</evidence>
<reference evidence="6 7" key="1">
    <citation type="journal article" date="2017" name="Genome Announc.">
        <title>Complete Genome Sequences of Two Acetylene-Fermenting Pelobacter acetylenicus Strains.</title>
        <authorList>
            <person name="Sutton J.M."/>
            <person name="Baesman S.M."/>
            <person name="Fierst J.L."/>
            <person name="Poret-Peterson A.T."/>
            <person name="Oremland R.S."/>
            <person name="Dunlap D.S."/>
            <person name="Akob D.M."/>
        </authorList>
    </citation>
    <scope>NUCLEOTIDE SEQUENCE [LARGE SCALE GENOMIC DNA]</scope>
    <source>
        <strain evidence="6 7">SFB93</strain>
    </source>
</reference>
<keyword evidence="3" id="KW-0238">DNA-binding</keyword>
<dbReference type="InterPro" id="IPR037404">
    <property type="entry name" value="IlvY_PBP2"/>
</dbReference>
<keyword evidence="7" id="KW-1185">Reference proteome</keyword>
<dbReference type="Pfam" id="PF03466">
    <property type="entry name" value="LysR_substrate"/>
    <property type="match status" value="1"/>
</dbReference>
<dbReference type="SUPFAM" id="SSF46785">
    <property type="entry name" value="Winged helix' DNA-binding domain"/>
    <property type="match status" value="1"/>
</dbReference>
<dbReference type="InterPro" id="IPR000847">
    <property type="entry name" value="LysR_HTH_N"/>
</dbReference>
<dbReference type="GO" id="GO:0003700">
    <property type="term" value="F:DNA-binding transcription factor activity"/>
    <property type="evidence" value="ECO:0007669"/>
    <property type="project" value="InterPro"/>
</dbReference>
<protein>
    <submittedName>
        <fullName evidence="6">Transcriptional regulator IlvY</fullName>
    </submittedName>
</protein>
<dbReference type="AlphaFoldDB" id="A0A1L3GS21"/>
<evidence type="ECO:0000256" key="3">
    <source>
        <dbReference type="ARBA" id="ARBA00023125"/>
    </source>
</evidence>
<dbReference type="PANTHER" id="PTHR30126:SF81">
    <property type="entry name" value="HTH-TYPE TRANSCRIPTIONAL REGULATOR ILVY"/>
    <property type="match status" value="1"/>
</dbReference>
<gene>
    <name evidence="6" type="ORF">A7E78_13355</name>
</gene>
<dbReference type="FunFam" id="1.10.10.10:FF:000001">
    <property type="entry name" value="LysR family transcriptional regulator"/>
    <property type="match status" value="1"/>
</dbReference>
<dbReference type="OrthoDB" id="5317428at2"/>
<keyword evidence="4" id="KW-0804">Transcription</keyword>
<dbReference type="GO" id="GO:0000976">
    <property type="term" value="F:transcription cis-regulatory region binding"/>
    <property type="evidence" value="ECO:0007669"/>
    <property type="project" value="TreeGrafter"/>
</dbReference>
<dbReference type="SUPFAM" id="SSF53850">
    <property type="entry name" value="Periplasmic binding protein-like II"/>
    <property type="match status" value="1"/>
</dbReference>
<keyword evidence="2" id="KW-0805">Transcription regulation</keyword>
<dbReference type="InterPro" id="IPR036388">
    <property type="entry name" value="WH-like_DNA-bd_sf"/>
</dbReference>
<evidence type="ECO:0000313" key="7">
    <source>
        <dbReference type="Proteomes" id="UP000182517"/>
    </source>
</evidence>
<dbReference type="STRING" id="1842532.A7E78_13355"/>
<dbReference type="PROSITE" id="PS50931">
    <property type="entry name" value="HTH_LYSR"/>
    <property type="match status" value="1"/>
</dbReference>
<dbReference type="RefSeq" id="WP_072284756.1">
    <property type="nucleotide sequence ID" value="NZ_CP015519.1"/>
</dbReference>
<dbReference type="EMBL" id="CP015519">
    <property type="protein sequence ID" value="APG28732.1"/>
    <property type="molecule type" value="Genomic_DNA"/>
</dbReference>
<evidence type="ECO:0000256" key="2">
    <source>
        <dbReference type="ARBA" id="ARBA00023015"/>
    </source>
</evidence>
<dbReference type="Proteomes" id="UP000182517">
    <property type="component" value="Chromosome"/>
</dbReference>
<dbReference type="PANTHER" id="PTHR30126">
    <property type="entry name" value="HTH-TYPE TRANSCRIPTIONAL REGULATOR"/>
    <property type="match status" value="1"/>
</dbReference>
<evidence type="ECO:0000256" key="1">
    <source>
        <dbReference type="ARBA" id="ARBA00009437"/>
    </source>
</evidence>
<dbReference type="Gene3D" id="1.10.10.10">
    <property type="entry name" value="Winged helix-like DNA-binding domain superfamily/Winged helix DNA-binding domain"/>
    <property type="match status" value="1"/>
</dbReference>
<dbReference type="KEGG" id="pef:A7E78_13355"/>
<evidence type="ECO:0000259" key="5">
    <source>
        <dbReference type="PROSITE" id="PS50931"/>
    </source>
</evidence>